<proteinExistence type="predicted"/>
<keyword evidence="2" id="KW-1133">Transmembrane helix</keyword>
<feature type="transmembrane region" description="Helical" evidence="2">
    <location>
        <begin position="69"/>
        <end position="89"/>
    </location>
</feature>
<gene>
    <name evidence="3" type="ORF">SAMN05421779_105113</name>
</gene>
<dbReference type="Proteomes" id="UP000185678">
    <property type="component" value="Unassembled WGS sequence"/>
</dbReference>
<keyword evidence="4" id="KW-1185">Reference proteome</keyword>
<dbReference type="EMBL" id="FTOA01000005">
    <property type="protein sequence ID" value="SIS97560.1"/>
    <property type="molecule type" value="Genomic_DNA"/>
</dbReference>
<evidence type="ECO:0000256" key="2">
    <source>
        <dbReference type="SAM" id="Phobius"/>
    </source>
</evidence>
<sequence length="127" mass="13746">MSLLLDCLSWLLILTGGTFCLLGGIGLLRMPDFYTRTHAASLPDTLGVMGILGGLILQGVNGGHWMSVIKLSLIIVFILFTGPIATHALTRTALSHGHAPVLHENRLPEQQPVKKDSKAGRKRGRKK</sequence>
<dbReference type="PANTHER" id="PTHR34703">
    <property type="entry name" value="ANTIPORTER SUBUNIT MNHG2-RELATED"/>
    <property type="match status" value="1"/>
</dbReference>
<dbReference type="PANTHER" id="PTHR34703:SF1">
    <property type="entry name" value="ANTIPORTER SUBUNIT MNHG2-RELATED"/>
    <property type="match status" value="1"/>
</dbReference>
<feature type="region of interest" description="Disordered" evidence="1">
    <location>
        <begin position="101"/>
        <end position="127"/>
    </location>
</feature>
<name>A0A1N7NGX1_9PROT</name>
<feature type="compositionally biased region" description="Basic and acidic residues" evidence="1">
    <location>
        <begin position="101"/>
        <end position="119"/>
    </location>
</feature>
<dbReference type="AlphaFoldDB" id="A0A1N7NGX1"/>
<feature type="transmembrane region" description="Helical" evidence="2">
    <location>
        <begin position="40"/>
        <end position="57"/>
    </location>
</feature>
<evidence type="ECO:0000313" key="4">
    <source>
        <dbReference type="Proteomes" id="UP000185678"/>
    </source>
</evidence>
<evidence type="ECO:0000256" key="1">
    <source>
        <dbReference type="SAM" id="MobiDB-lite"/>
    </source>
</evidence>
<dbReference type="OrthoDB" id="4427992at2"/>
<accession>A0A1N7NGX1</accession>
<keyword evidence="2" id="KW-0472">Membrane</keyword>
<dbReference type="GO" id="GO:0015385">
    <property type="term" value="F:sodium:proton antiporter activity"/>
    <property type="evidence" value="ECO:0007669"/>
    <property type="project" value="TreeGrafter"/>
</dbReference>
<protein>
    <submittedName>
        <fullName evidence="3">Multisubunit sodium/proton antiporter, MrpG subunit</fullName>
    </submittedName>
</protein>
<dbReference type="InterPro" id="IPR005133">
    <property type="entry name" value="PhaG_MnhG_YufB"/>
</dbReference>
<keyword evidence="2" id="KW-0812">Transmembrane</keyword>
<dbReference type="RefSeq" id="WP_076401050.1">
    <property type="nucleotide sequence ID" value="NZ_FTOA01000005.1"/>
</dbReference>
<feature type="transmembrane region" description="Helical" evidence="2">
    <location>
        <begin position="7"/>
        <end position="28"/>
    </location>
</feature>
<reference evidence="3 4" key="1">
    <citation type="submission" date="2017-01" db="EMBL/GenBank/DDBJ databases">
        <authorList>
            <person name="Mah S.A."/>
            <person name="Swanson W.J."/>
            <person name="Moy G.W."/>
            <person name="Vacquier V.D."/>
        </authorList>
    </citation>
    <scope>NUCLEOTIDE SEQUENCE [LARGE SCALE GENOMIC DNA]</scope>
    <source>
        <strain evidence="3 4">DSM 11589</strain>
    </source>
</reference>
<evidence type="ECO:0000313" key="3">
    <source>
        <dbReference type="EMBL" id="SIS97560.1"/>
    </source>
</evidence>
<organism evidence="3 4">
    <name type="scientific">Insolitispirillum peregrinum</name>
    <dbReference type="NCBI Taxonomy" id="80876"/>
    <lineage>
        <taxon>Bacteria</taxon>
        <taxon>Pseudomonadati</taxon>
        <taxon>Pseudomonadota</taxon>
        <taxon>Alphaproteobacteria</taxon>
        <taxon>Rhodospirillales</taxon>
        <taxon>Novispirillaceae</taxon>
        <taxon>Insolitispirillum</taxon>
    </lineage>
</organism>
<dbReference type="STRING" id="80876.SAMN05421779_105113"/>
<dbReference type="NCBIfam" id="TIGR01300">
    <property type="entry name" value="CPA3_mnhG_phaG"/>
    <property type="match status" value="1"/>
</dbReference>
<dbReference type="Pfam" id="PF03334">
    <property type="entry name" value="PhaG_MnhG_YufB"/>
    <property type="match status" value="1"/>
</dbReference>